<keyword evidence="1" id="KW-0812">Transmembrane</keyword>
<accession>A0A1J1ICT0</accession>
<protein>
    <submittedName>
        <fullName evidence="2">CLUMA_CG011380, isoform A</fullName>
    </submittedName>
</protein>
<name>A0A1J1ICT0_9DIPT</name>
<dbReference type="Proteomes" id="UP000183832">
    <property type="component" value="Unassembled WGS sequence"/>
</dbReference>
<reference evidence="2 3" key="1">
    <citation type="submission" date="2015-04" db="EMBL/GenBank/DDBJ databases">
        <authorList>
            <person name="Syromyatnikov M.Y."/>
            <person name="Popov V.N."/>
        </authorList>
    </citation>
    <scope>NUCLEOTIDE SEQUENCE [LARGE SCALE GENOMIC DNA]</scope>
</reference>
<evidence type="ECO:0000313" key="2">
    <source>
        <dbReference type="EMBL" id="CRK98011.1"/>
    </source>
</evidence>
<keyword evidence="1" id="KW-1133">Transmembrane helix</keyword>
<keyword evidence="1" id="KW-0472">Membrane</keyword>
<sequence>MRPLGRILKKVVEFLGCVACLLGKIFTDIEARRVFLTRQKWSREWPLLHNIFWNSKGDAFAWITYGGYSIITLLLAISMCLFWQSH</sequence>
<proteinExistence type="predicted"/>
<evidence type="ECO:0000313" key="3">
    <source>
        <dbReference type="Proteomes" id="UP000183832"/>
    </source>
</evidence>
<evidence type="ECO:0000256" key="1">
    <source>
        <dbReference type="SAM" id="Phobius"/>
    </source>
</evidence>
<gene>
    <name evidence="2" type="ORF">CLUMA_CG011380</name>
</gene>
<dbReference type="OrthoDB" id="8180835at2759"/>
<feature type="transmembrane region" description="Helical" evidence="1">
    <location>
        <begin position="59"/>
        <end position="83"/>
    </location>
</feature>
<keyword evidence="3" id="KW-1185">Reference proteome</keyword>
<dbReference type="AlphaFoldDB" id="A0A1J1ICT0"/>
<dbReference type="EMBL" id="CVRI01000047">
    <property type="protein sequence ID" value="CRK98011.1"/>
    <property type="molecule type" value="Genomic_DNA"/>
</dbReference>
<organism evidence="2 3">
    <name type="scientific">Clunio marinus</name>
    <dbReference type="NCBI Taxonomy" id="568069"/>
    <lineage>
        <taxon>Eukaryota</taxon>
        <taxon>Metazoa</taxon>
        <taxon>Ecdysozoa</taxon>
        <taxon>Arthropoda</taxon>
        <taxon>Hexapoda</taxon>
        <taxon>Insecta</taxon>
        <taxon>Pterygota</taxon>
        <taxon>Neoptera</taxon>
        <taxon>Endopterygota</taxon>
        <taxon>Diptera</taxon>
        <taxon>Nematocera</taxon>
        <taxon>Chironomoidea</taxon>
        <taxon>Chironomidae</taxon>
        <taxon>Clunio</taxon>
    </lineage>
</organism>